<dbReference type="Pfam" id="PF03466">
    <property type="entry name" value="LysR_substrate"/>
    <property type="match status" value="1"/>
</dbReference>
<evidence type="ECO:0000256" key="1">
    <source>
        <dbReference type="ARBA" id="ARBA00009437"/>
    </source>
</evidence>
<dbReference type="Gene3D" id="1.10.10.10">
    <property type="entry name" value="Winged helix-like DNA-binding domain superfamily/Winged helix DNA-binding domain"/>
    <property type="match status" value="1"/>
</dbReference>
<name>A0A166V888_9GAMM</name>
<dbReference type="InterPro" id="IPR036390">
    <property type="entry name" value="WH_DNA-bd_sf"/>
</dbReference>
<comment type="caution">
    <text evidence="6">The sequence shown here is derived from an EMBL/GenBank/DDBJ whole genome shotgun (WGS) entry which is preliminary data.</text>
</comment>
<keyword evidence="4" id="KW-0804">Transcription</keyword>
<dbReference type="EMBL" id="AUYB01000133">
    <property type="protein sequence ID" value="KZN31825.1"/>
    <property type="molecule type" value="Genomic_DNA"/>
</dbReference>
<evidence type="ECO:0000256" key="3">
    <source>
        <dbReference type="ARBA" id="ARBA00023125"/>
    </source>
</evidence>
<dbReference type="PROSITE" id="PS50931">
    <property type="entry name" value="HTH_LYSR"/>
    <property type="match status" value="1"/>
</dbReference>
<dbReference type="Proteomes" id="UP000076643">
    <property type="component" value="Unassembled WGS sequence"/>
</dbReference>
<feature type="domain" description="HTH lysR-type" evidence="5">
    <location>
        <begin position="23"/>
        <end position="80"/>
    </location>
</feature>
<comment type="similarity">
    <text evidence="1">Belongs to the LysR transcriptional regulatory family.</text>
</comment>
<protein>
    <recommendedName>
        <fullName evidence="5">HTH lysR-type domain-containing protein</fullName>
    </recommendedName>
</protein>
<evidence type="ECO:0000313" key="6">
    <source>
        <dbReference type="EMBL" id="KZN31825.1"/>
    </source>
</evidence>
<dbReference type="GO" id="GO:0003700">
    <property type="term" value="F:DNA-binding transcription factor activity"/>
    <property type="evidence" value="ECO:0007669"/>
    <property type="project" value="InterPro"/>
</dbReference>
<sequence>MSYALLDGINRYHCSKNLLNMIDDLKSIAIFATVVEQGSFRGAARKLRLSPSVVSYHITALEKKLDAALLYRSTRKLSLTSQGRKLQKVSETMLCTVEQGLLSISEQNETLSGKLTISLPTALTRSYYSRSLANFCKQHPSLEVDIIYSDIFENLIEKGIDIAIRAGELPSSDLKSKRLGQIERKLVCHPKLLEQQTPPKQPQDLIQIPWVKLSSLPAKRRLTHPIHESVEIEFIHNVSVNSVEGMTQLCIDGLGAATPPAYLVSDYLNTGALIELIPDWRVSPIPVFAIWPNNAMKKSATMRLVAHLAKAIT</sequence>
<dbReference type="PANTHER" id="PTHR30537:SF30">
    <property type="entry name" value="TRANSCRIPTIONAL REGULATOR-RELATED"/>
    <property type="match status" value="1"/>
</dbReference>
<dbReference type="Gene3D" id="3.40.190.290">
    <property type="match status" value="1"/>
</dbReference>
<evidence type="ECO:0000259" key="5">
    <source>
        <dbReference type="PROSITE" id="PS50931"/>
    </source>
</evidence>
<accession>A0A166V888</accession>
<evidence type="ECO:0000313" key="7">
    <source>
        <dbReference type="Proteomes" id="UP000076643"/>
    </source>
</evidence>
<proteinExistence type="inferred from homology"/>
<keyword evidence="2" id="KW-0805">Transcription regulation</keyword>
<dbReference type="InterPro" id="IPR058163">
    <property type="entry name" value="LysR-type_TF_proteobact-type"/>
</dbReference>
<dbReference type="AlphaFoldDB" id="A0A166V888"/>
<dbReference type="PATRIC" id="fig|1365250.3.peg.4371"/>
<dbReference type="SUPFAM" id="SSF46785">
    <property type="entry name" value="Winged helix' DNA-binding domain"/>
    <property type="match status" value="1"/>
</dbReference>
<keyword evidence="7" id="KW-1185">Reference proteome</keyword>
<evidence type="ECO:0000256" key="2">
    <source>
        <dbReference type="ARBA" id="ARBA00023015"/>
    </source>
</evidence>
<dbReference type="InterPro" id="IPR036388">
    <property type="entry name" value="WH-like_DNA-bd_sf"/>
</dbReference>
<dbReference type="RefSeq" id="WP_162269619.1">
    <property type="nucleotide sequence ID" value="NZ_AQHB01000049.1"/>
</dbReference>
<dbReference type="FunFam" id="1.10.10.10:FF:000001">
    <property type="entry name" value="LysR family transcriptional regulator"/>
    <property type="match status" value="1"/>
</dbReference>
<dbReference type="GO" id="GO:0043565">
    <property type="term" value="F:sequence-specific DNA binding"/>
    <property type="evidence" value="ECO:0007669"/>
    <property type="project" value="TreeGrafter"/>
</dbReference>
<organism evidence="6 7">
    <name type="scientific">Pseudoalteromonas luteoviolacea DSM 6061</name>
    <dbReference type="NCBI Taxonomy" id="1365250"/>
    <lineage>
        <taxon>Bacteria</taxon>
        <taxon>Pseudomonadati</taxon>
        <taxon>Pseudomonadota</taxon>
        <taxon>Gammaproteobacteria</taxon>
        <taxon>Alteromonadales</taxon>
        <taxon>Pseudoalteromonadaceae</taxon>
        <taxon>Pseudoalteromonas</taxon>
    </lineage>
</organism>
<dbReference type="Pfam" id="PF00126">
    <property type="entry name" value="HTH_1"/>
    <property type="match status" value="1"/>
</dbReference>
<gene>
    <name evidence="6" type="ORF">N475_22835</name>
</gene>
<dbReference type="CDD" id="cd08422">
    <property type="entry name" value="PBP2_CrgA_like"/>
    <property type="match status" value="1"/>
</dbReference>
<dbReference type="InterPro" id="IPR000847">
    <property type="entry name" value="LysR_HTH_N"/>
</dbReference>
<reference evidence="6 7" key="1">
    <citation type="submission" date="2013-07" db="EMBL/GenBank/DDBJ databases">
        <title>Comparative Genomic and Metabolomic Analysis of Twelve Strains of Pseudoalteromonas luteoviolacea.</title>
        <authorList>
            <person name="Vynne N.G."/>
            <person name="Mansson M."/>
            <person name="Gram L."/>
        </authorList>
    </citation>
    <scope>NUCLEOTIDE SEQUENCE [LARGE SCALE GENOMIC DNA]</scope>
    <source>
        <strain evidence="6 7">DSM 6061</strain>
    </source>
</reference>
<dbReference type="PANTHER" id="PTHR30537">
    <property type="entry name" value="HTH-TYPE TRANSCRIPTIONAL REGULATOR"/>
    <property type="match status" value="1"/>
</dbReference>
<keyword evidence="3" id="KW-0238">DNA-binding</keyword>
<dbReference type="GO" id="GO:0006351">
    <property type="term" value="P:DNA-templated transcription"/>
    <property type="evidence" value="ECO:0007669"/>
    <property type="project" value="TreeGrafter"/>
</dbReference>
<dbReference type="SUPFAM" id="SSF53850">
    <property type="entry name" value="Periplasmic binding protein-like II"/>
    <property type="match status" value="1"/>
</dbReference>
<dbReference type="InterPro" id="IPR005119">
    <property type="entry name" value="LysR_subst-bd"/>
</dbReference>
<evidence type="ECO:0000256" key="4">
    <source>
        <dbReference type="ARBA" id="ARBA00023163"/>
    </source>
</evidence>